<gene>
    <name evidence="2" type="ORF">A2664_02075</name>
</gene>
<dbReference type="Proteomes" id="UP000178873">
    <property type="component" value="Unassembled WGS sequence"/>
</dbReference>
<protein>
    <recommendedName>
        <fullName evidence="4">General secretion pathway GspH domain-containing protein</fullName>
    </recommendedName>
</protein>
<dbReference type="NCBIfam" id="TIGR02532">
    <property type="entry name" value="IV_pilin_GFxxxE"/>
    <property type="match status" value="1"/>
</dbReference>
<dbReference type="PROSITE" id="PS00409">
    <property type="entry name" value="PROKAR_NTER_METHYL"/>
    <property type="match status" value="1"/>
</dbReference>
<dbReference type="EMBL" id="MHRF01000007">
    <property type="protein sequence ID" value="OHA18235.1"/>
    <property type="molecule type" value="Genomic_DNA"/>
</dbReference>
<reference evidence="2 3" key="1">
    <citation type="journal article" date="2016" name="Nat. Commun.">
        <title>Thousands of microbial genomes shed light on interconnected biogeochemical processes in an aquifer system.</title>
        <authorList>
            <person name="Anantharaman K."/>
            <person name="Brown C.T."/>
            <person name="Hug L.A."/>
            <person name="Sharon I."/>
            <person name="Castelle C.J."/>
            <person name="Probst A.J."/>
            <person name="Thomas B.C."/>
            <person name="Singh A."/>
            <person name="Wilkins M.J."/>
            <person name="Karaoz U."/>
            <person name="Brodie E.L."/>
            <person name="Williams K.H."/>
            <person name="Hubbard S.S."/>
            <person name="Banfield J.F."/>
        </authorList>
    </citation>
    <scope>NUCLEOTIDE SEQUENCE [LARGE SCALE GENOMIC DNA]</scope>
</reference>
<evidence type="ECO:0008006" key="4">
    <source>
        <dbReference type="Google" id="ProtNLM"/>
    </source>
</evidence>
<dbReference type="Pfam" id="PF07963">
    <property type="entry name" value="N_methyl"/>
    <property type="match status" value="1"/>
</dbReference>
<evidence type="ECO:0000256" key="1">
    <source>
        <dbReference type="SAM" id="Phobius"/>
    </source>
</evidence>
<evidence type="ECO:0000313" key="2">
    <source>
        <dbReference type="EMBL" id="OHA18235.1"/>
    </source>
</evidence>
<sequence length="220" mass="23945">MTFHLKEKRNSVRRGFTLIELLVVLSIIMVITVIASYGKTRYERSIYLTNLSYDVALAVREAQLYGVNVRRGVGADYDYGYGVHFSTSQPSSFQLFVDSDNDHYYDGVSELVRNYGVTNNHRVSALCTVAVGSSLCVAVTTLDITFRRPDPDACINTGVSYCSVGPATATCIPSNQTAKLSSSCIVATAKSEGRITVSSDDPSVPTHTIKVYSTGQISVQ</sequence>
<dbReference type="InterPro" id="IPR045584">
    <property type="entry name" value="Pilin-like"/>
</dbReference>
<feature type="transmembrane region" description="Helical" evidence="1">
    <location>
        <begin position="21"/>
        <end position="38"/>
    </location>
</feature>
<comment type="caution">
    <text evidence="2">The sequence shown here is derived from an EMBL/GenBank/DDBJ whole genome shotgun (WGS) entry which is preliminary data.</text>
</comment>
<keyword evidence="1" id="KW-1133">Transmembrane helix</keyword>
<dbReference type="AlphaFoldDB" id="A0A1G2M2X0"/>
<accession>A0A1G2M2X0</accession>
<organism evidence="2 3">
    <name type="scientific">Candidatus Taylorbacteria bacterium RIFCSPHIGHO2_01_FULL_46_22b</name>
    <dbReference type="NCBI Taxonomy" id="1802301"/>
    <lineage>
        <taxon>Bacteria</taxon>
        <taxon>Candidatus Tayloriibacteriota</taxon>
    </lineage>
</organism>
<evidence type="ECO:0000313" key="3">
    <source>
        <dbReference type="Proteomes" id="UP000178873"/>
    </source>
</evidence>
<name>A0A1G2M2X0_9BACT</name>
<keyword evidence="1" id="KW-0472">Membrane</keyword>
<dbReference type="SUPFAM" id="SSF54523">
    <property type="entry name" value="Pili subunits"/>
    <property type="match status" value="1"/>
</dbReference>
<dbReference type="STRING" id="1802301.A2664_02075"/>
<proteinExistence type="predicted"/>
<dbReference type="InterPro" id="IPR012902">
    <property type="entry name" value="N_methyl_site"/>
</dbReference>
<keyword evidence="1" id="KW-0812">Transmembrane</keyword>